<proteinExistence type="predicted"/>
<dbReference type="GO" id="GO:0051539">
    <property type="term" value="F:4 iron, 4 sulfur cluster binding"/>
    <property type="evidence" value="ECO:0007669"/>
    <property type="project" value="UniProtKB-KW"/>
</dbReference>
<keyword evidence="5" id="KW-0411">Iron-sulfur</keyword>
<gene>
    <name evidence="6" type="ordered locus">Dred_3168</name>
</gene>
<evidence type="ECO:0000313" key="7">
    <source>
        <dbReference type="Proteomes" id="UP000001556"/>
    </source>
</evidence>
<keyword evidence="2" id="KW-0479">Metal-binding</keyword>
<keyword evidence="1" id="KW-0004">4Fe-4S</keyword>
<dbReference type="Pfam" id="PF12831">
    <property type="entry name" value="FAD_oxidored"/>
    <property type="match status" value="1"/>
</dbReference>
<evidence type="ECO:0000256" key="4">
    <source>
        <dbReference type="ARBA" id="ARBA00023004"/>
    </source>
</evidence>
<accession>A4J9B7</accession>
<dbReference type="InterPro" id="IPR039650">
    <property type="entry name" value="HdrA-like"/>
</dbReference>
<dbReference type="Gene3D" id="3.50.50.60">
    <property type="entry name" value="FAD/NAD(P)-binding domain"/>
    <property type="match status" value="1"/>
</dbReference>
<evidence type="ECO:0000256" key="3">
    <source>
        <dbReference type="ARBA" id="ARBA00023002"/>
    </source>
</evidence>
<keyword evidence="7" id="KW-1185">Reference proteome</keyword>
<dbReference type="SUPFAM" id="SSF51905">
    <property type="entry name" value="FAD/NAD(P)-binding domain"/>
    <property type="match status" value="1"/>
</dbReference>
<reference evidence="6 7" key="1">
    <citation type="submission" date="2007-03" db="EMBL/GenBank/DDBJ databases">
        <title>Complete sequence of Desulfotomaculum reducens MI-1.</title>
        <authorList>
            <consortium name="US DOE Joint Genome Institute"/>
            <person name="Copeland A."/>
            <person name="Lucas S."/>
            <person name="Lapidus A."/>
            <person name="Barry K."/>
            <person name="Detter J.C."/>
            <person name="Glavina del Rio T."/>
            <person name="Hammon N."/>
            <person name="Israni S."/>
            <person name="Dalin E."/>
            <person name="Tice H."/>
            <person name="Pitluck S."/>
            <person name="Sims D."/>
            <person name="Brettin T."/>
            <person name="Bruce D."/>
            <person name="Han C."/>
            <person name="Tapia R."/>
            <person name="Schmutz J."/>
            <person name="Larimer F."/>
            <person name="Land M."/>
            <person name="Hauser L."/>
            <person name="Kyrpides N."/>
            <person name="Kim E."/>
            <person name="Tebo B.M."/>
            <person name="Richardson P."/>
        </authorList>
    </citation>
    <scope>NUCLEOTIDE SEQUENCE [LARGE SCALE GENOMIC DNA]</scope>
    <source>
        <strain evidence="6 7">MI-1</strain>
    </source>
</reference>
<dbReference type="eggNOG" id="COG0644">
    <property type="taxonomic scope" value="Bacteria"/>
</dbReference>
<dbReference type="PANTHER" id="PTHR43498:SF1">
    <property type="entry name" value="COB--COM HETERODISULFIDE REDUCTASE IRON-SULFUR SUBUNIT A"/>
    <property type="match status" value="1"/>
</dbReference>
<dbReference type="STRING" id="349161.Dred_3168"/>
<evidence type="ECO:0000256" key="1">
    <source>
        <dbReference type="ARBA" id="ARBA00022485"/>
    </source>
</evidence>
<keyword evidence="3" id="KW-0560">Oxidoreductase</keyword>
<dbReference type="GO" id="GO:0046872">
    <property type="term" value="F:metal ion binding"/>
    <property type="evidence" value="ECO:0007669"/>
    <property type="project" value="UniProtKB-KW"/>
</dbReference>
<dbReference type="EMBL" id="CP000612">
    <property type="protein sequence ID" value="ABO51670.1"/>
    <property type="molecule type" value="Genomic_DNA"/>
</dbReference>
<dbReference type="KEGG" id="drm:Dred_3168"/>
<evidence type="ECO:0000256" key="5">
    <source>
        <dbReference type="ARBA" id="ARBA00023014"/>
    </source>
</evidence>
<dbReference type="InterPro" id="IPR036188">
    <property type="entry name" value="FAD/NAD-bd_sf"/>
</dbReference>
<name>A4J9B7_DESRM</name>
<dbReference type="HOGENOM" id="CLU_029694_0_0_9"/>
<evidence type="ECO:0000256" key="2">
    <source>
        <dbReference type="ARBA" id="ARBA00022723"/>
    </source>
</evidence>
<protein>
    <recommendedName>
        <fullName evidence="8">FAD-dependent oxidoreductase</fullName>
    </recommendedName>
</protein>
<evidence type="ECO:0008006" key="8">
    <source>
        <dbReference type="Google" id="ProtNLM"/>
    </source>
</evidence>
<organism evidence="6 7">
    <name type="scientific">Desulforamulus reducens (strain ATCC BAA-1160 / DSM 100696 / MI-1)</name>
    <name type="common">Desulfotomaculum reducens</name>
    <dbReference type="NCBI Taxonomy" id="349161"/>
    <lineage>
        <taxon>Bacteria</taxon>
        <taxon>Bacillati</taxon>
        <taxon>Bacillota</taxon>
        <taxon>Clostridia</taxon>
        <taxon>Eubacteriales</taxon>
        <taxon>Peptococcaceae</taxon>
        <taxon>Desulforamulus</taxon>
    </lineage>
</organism>
<dbReference type="AlphaFoldDB" id="A4J9B7"/>
<dbReference type="PANTHER" id="PTHR43498">
    <property type="entry name" value="FERREDOXIN:COB-COM HETERODISULFIDE REDUCTASE SUBUNIT A"/>
    <property type="match status" value="1"/>
</dbReference>
<evidence type="ECO:0000313" key="6">
    <source>
        <dbReference type="EMBL" id="ABO51670.1"/>
    </source>
</evidence>
<sequence length="600" mass="66447">MLTVVLPWPMAAQAKTTDEKTEKYDLIVVGSDPEGIAAAISGARNGLATLLIDTRPEVGGLMTRGWLNVIDMNMAPNNLGNRNEILNKGIFQEFYRQIGSGTFDVPRAQEIFEQMLGQEEDLELCLGVKYFSPVMGYQKGKPVVEGVKVEDKKGEITTYTAKGIIDATQDADLAAAAGVPFSVGQEDAGYPERKMATTLVFKLGGVTPEDWQEIRRVLTVDNDWFTGATNVSAWGFGPVMEQYRPSNARVGIRGLNIGRQKNGTLLINALHIFGVDPLSKESRSEARRLAEQELPRIIDYMKENIPGLQNCFLAEVAPELYIRESRHIYGEYRLTIDDVLENRDFPDRIAFGSYPVDVQASGPKEKGAVVGVPAQYAIPFRCIVPQRVDNLLVVGRAASFDSLPHGSARTIPVGMATGEAAGAAVALSIEEDKTFRQIIKNSSLINQLQELLNDQGMDIEPFTWRAPEVTKHWAYEALKMMRKHALVQGGYSNNYQLDDIITEEDFIHLLQELSHLYVISIPGELKDKKGDPDLLSGKKAALIISQYAGQEMSREEAFDYAMEHYGDKNISDSLADNDGRLTRGAAYSLLKSYVEKNKTK</sequence>
<keyword evidence="4" id="KW-0408">Iron</keyword>
<dbReference type="GO" id="GO:0016491">
    <property type="term" value="F:oxidoreductase activity"/>
    <property type="evidence" value="ECO:0007669"/>
    <property type="project" value="UniProtKB-KW"/>
</dbReference>
<dbReference type="Proteomes" id="UP000001556">
    <property type="component" value="Chromosome"/>
</dbReference>